<dbReference type="FunFam" id="3.30.70.270:FF:000001">
    <property type="entry name" value="Diguanylate cyclase domain protein"/>
    <property type="match status" value="1"/>
</dbReference>
<dbReference type="Pfam" id="PF00990">
    <property type="entry name" value="GGDEF"/>
    <property type="match status" value="1"/>
</dbReference>
<evidence type="ECO:0000256" key="2">
    <source>
        <dbReference type="SAM" id="MobiDB-lite"/>
    </source>
</evidence>
<dbReference type="InterPro" id="IPR029787">
    <property type="entry name" value="Nucleotide_cyclase"/>
</dbReference>
<dbReference type="Pfam" id="PF21623">
    <property type="entry name" value="HK_sensor_dom_bact"/>
    <property type="match status" value="1"/>
</dbReference>
<organism evidence="5 6">
    <name type="scientific">Thiorhodococcus minor</name>
    <dbReference type="NCBI Taxonomy" id="57489"/>
    <lineage>
        <taxon>Bacteria</taxon>
        <taxon>Pseudomonadati</taxon>
        <taxon>Pseudomonadota</taxon>
        <taxon>Gammaproteobacteria</taxon>
        <taxon>Chromatiales</taxon>
        <taxon>Chromatiaceae</taxon>
        <taxon>Thiorhodococcus</taxon>
    </lineage>
</organism>
<feature type="transmembrane region" description="Helical" evidence="3">
    <location>
        <begin position="339"/>
        <end position="362"/>
    </location>
</feature>
<evidence type="ECO:0000259" key="4">
    <source>
        <dbReference type="PROSITE" id="PS50887"/>
    </source>
</evidence>
<dbReference type="InterPro" id="IPR048760">
    <property type="entry name" value="VP0354-like_sensor_dom"/>
</dbReference>
<keyword evidence="3" id="KW-0472">Membrane</keyword>
<dbReference type="EMBL" id="JAAIJQ010000081">
    <property type="protein sequence ID" value="NEV64267.1"/>
    <property type="molecule type" value="Genomic_DNA"/>
</dbReference>
<dbReference type="Proteomes" id="UP000483379">
    <property type="component" value="Unassembled WGS sequence"/>
</dbReference>
<dbReference type="AlphaFoldDB" id="A0A6M0K6N9"/>
<evidence type="ECO:0000313" key="6">
    <source>
        <dbReference type="Proteomes" id="UP000483379"/>
    </source>
</evidence>
<dbReference type="InterPro" id="IPR052163">
    <property type="entry name" value="DGC-Regulatory_Protein"/>
</dbReference>
<protein>
    <submittedName>
        <fullName evidence="5">GGDEF domain-containing protein</fullName>
    </submittedName>
</protein>
<feature type="transmembrane region" description="Helical" evidence="3">
    <location>
        <begin position="26"/>
        <end position="48"/>
    </location>
</feature>
<keyword evidence="3" id="KW-1133">Transmembrane helix</keyword>
<dbReference type="InterPro" id="IPR043128">
    <property type="entry name" value="Rev_trsase/Diguanyl_cyclase"/>
</dbReference>
<feature type="domain" description="GGDEF" evidence="4">
    <location>
        <begin position="409"/>
        <end position="541"/>
    </location>
</feature>
<dbReference type="SUPFAM" id="SSF55073">
    <property type="entry name" value="Nucleotide cyclase"/>
    <property type="match status" value="1"/>
</dbReference>
<comment type="caution">
    <text evidence="5">The sequence shown here is derived from an EMBL/GenBank/DDBJ whole genome shotgun (WGS) entry which is preliminary data.</text>
</comment>
<dbReference type="PROSITE" id="PS50887">
    <property type="entry name" value="GGDEF"/>
    <property type="match status" value="1"/>
</dbReference>
<accession>A0A6M0K6N9</accession>
<dbReference type="InterPro" id="IPR029151">
    <property type="entry name" value="Sensor-like_sf"/>
</dbReference>
<dbReference type="Gene3D" id="3.30.70.270">
    <property type="match status" value="1"/>
</dbReference>
<dbReference type="GO" id="GO:0003824">
    <property type="term" value="F:catalytic activity"/>
    <property type="evidence" value="ECO:0007669"/>
    <property type="project" value="UniProtKB-ARBA"/>
</dbReference>
<dbReference type="CDD" id="cd01949">
    <property type="entry name" value="GGDEF"/>
    <property type="match status" value="1"/>
</dbReference>
<proteinExistence type="predicted"/>
<evidence type="ECO:0000256" key="1">
    <source>
        <dbReference type="ARBA" id="ARBA00001946"/>
    </source>
</evidence>
<name>A0A6M0K6N9_9GAMM</name>
<dbReference type="RefSeq" id="WP_164454840.1">
    <property type="nucleotide sequence ID" value="NZ_JAAIJQ010000081.1"/>
</dbReference>
<dbReference type="InterPro" id="IPR000160">
    <property type="entry name" value="GGDEF_dom"/>
</dbReference>
<dbReference type="Gene3D" id="3.30.450.20">
    <property type="entry name" value="PAS domain"/>
    <property type="match status" value="2"/>
</dbReference>
<dbReference type="PANTHER" id="PTHR46663:SF2">
    <property type="entry name" value="GGDEF DOMAIN-CONTAINING PROTEIN"/>
    <property type="match status" value="1"/>
</dbReference>
<comment type="cofactor">
    <cofactor evidence="1">
        <name>Mg(2+)</name>
        <dbReference type="ChEBI" id="CHEBI:18420"/>
    </cofactor>
</comment>
<sequence length="560" mass="61961">MSHTKLPLLKTASHALERATDSRLGFWKLFTPLAAVPLVVLLLFYHWIAGDAFLRLESLESASVEAQSASVRRLLRDVVADVLILAEENELLEFLETGDQARLEEIASELLAVSGHTQIYDQVRFIDASGREVVRVNYNAGRPAIVPKAQLQDKRGRYYFEEAIGLERGEVYISVLDLNIEHGAIEQPLKPMIRVGTPVVDLNGRKRGIVLVNYLAEELLDLLRSVGRMSSGEAMLLNRDGYWLLGPDPDMSWGFMLPDGQDKRLGIQDPAAWSRMVLAPGGHFYTDLGLYTYRAFDLVAETSRFIAAKVSPGEGVDGRVWYLTTRVPQQLIARRHAEIFVPLAIVGLVILVLLAVGVRSMLSIVRERRKSNERLERLAHLDALTGIANRRAFEEGVAREMARADRHGRRCALLMIDLDGFKAINDTQGHQVGDQVLKDVAKALRVTVRMRSEDSVARFGGDEFAVLLCELPDSDTARAVAEKIRACLSRLRWQGQSVSASIGVALYPEHGAAMSVLLRAADLAMYAAKHAGKDRVALAGELQPPSESMPEVTLEGTSSR</sequence>
<evidence type="ECO:0000256" key="3">
    <source>
        <dbReference type="SAM" id="Phobius"/>
    </source>
</evidence>
<dbReference type="NCBIfam" id="TIGR00254">
    <property type="entry name" value="GGDEF"/>
    <property type="match status" value="1"/>
</dbReference>
<dbReference type="SMART" id="SM00267">
    <property type="entry name" value="GGDEF"/>
    <property type="match status" value="1"/>
</dbReference>
<evidence type="ECO:0000313" key="5">
    <source>
        <dbReference type="EMBL" id="NEV64267.1"/>
    </source>
</evidence>
<feature type="region of interest" description="Disordered" evidence="2">
    <location>
        <begin position="539"/>
        <end position="560"/>
    </location>
</feature>
<gene>
    <name evidence="5" type="ORF">G3446_20665</name>
</gene>
<dbReference type="PANTHER" id="PTHR46663">
    <property type="entry name" value="DIGUANYLATE CYCLASE DGCT-RELATED"/>
    <property type="match status" value="1"/>
</dbReference>
<keyword evidence="3" id="KW-0812">Transmembrane</keyword>
<dbReference type="SUPFAM" id="SSF103190">
    <property type="entry name" value="Sensory domain-like"/>
    <property type="match status" value="2"/>
</dbReference>
<reference evidence="5 6" key="1">
    <citation type="submission" date="2020-02" db="EMBL/GenBank/DDBJ databases">
        <title>Genome sequences of Thiorhodococcus mannitoliphagus and Thiorhodococcus minor, purple sulfur photosynthetic bacteria in the gammaproteobacterial family, Chromatiaceae.</title>
        <authorList>
            <person name="Aviles F.A."/>
            <person name="Meyer T.E."/>
            <person name="Kyndt J.A."/>
        </authorList>
    </citation>
    <scope>NUCLEOTIDE SEQUENCE [LARGE SCALE GENOMIC DNA]</scope>
    <source>
        <strain evidence="5 6">DSM 11518</strain>
    </source>
</reference>
<keyword evidence="6" id="KW-1185">Reference proteome</keyword>